<dbReference type="Gramene" id="Kaladp0026s0149.1.v1.1">
    <property type="protein sequence ID" value="Kaladp0026s0149.1.v1.1.CDS.1"/>
    <property type="gene ID" value="Kaladp0026s0149.v1.1"/>
</dbReference>
<dbReference type="InterPro" id="IPR016024">
    <property type="entry name" value="ARM-type_fold"/>
</dbReference>
<name>A0A7N0ZSQ7_KALFE</name>
<dbReference type="UniPathway" id="UPA00143"/>
<evidence type="ECO:0000256" key="5">
    <source>
        <dbReference type="ARBA" id="ARBA00022737"/>
    </source>
</evidence>
<evidence type="ECO:0000256" key="3">
    <source>
        <dbReference type="ARBA" id="ARBA00004906"/>
    </source>
</evidence>
<comment type="catalytic activity">
    <reaction evidence="1 7">
        <text>S-ubiquitinyl-[E2 ubiquitin-conjugating enzyme]-L-cysteine + [acceptor protein]-L-lysine = [E2 ubiquitin-conjugating enzyme]-L-cysteine + N(6)-ubiquitinyl-[acceptor protein]-L-lysine.</text>
        <dbReference type="EC" id="2.3.2.27"/>
    </reaction>
</comment>
<comment type="pathway">
    <text evidence="3 7">Protein modification; protein ubiquitination.</text>
</comment>
<accession>A0A7N0ZSQ7</accession>
<reference evidence="9" key="1">
    <citation type="submission" date="2021-01" db="UniProtKB">
        <authorList>
            <consortium name="EnsemblPlants"/>
        </authorList>
    </citation>
    <scope>IDENTIFICATION</scope>
</reference>
<dbReference type="CDD" id="cd16664">
    <property type="entry name" value="RING-Ubox_PUB"/>
    <property type="match status" value="1"/>
</dbReference>
<dbReference type="OMA" id="KDDLCIT"/>
<protein>
    <recommendedName>
        <fullName evidence="7 8">U-box domain-containing protein</fullName>
        <ecNumber evidence="7">2.3.2.27</ecNumber>
    </recommendedName>
    <alternativeName>
        <fullName evidence="7">RING-type E3 ubiquitin transferase PUB</fullName>
    </alternativeName>
</protein>
<dbReference type="InterPro" id="IPR045185">
    <property type="entry name" value="PUB22/23/24-like"/>
</dbReference>
<dbReference type="PROSITE" id="PS51698">
    <property type="entry name" value="U_BOX"/>
    <property type="match status" value="1"/>
</dbReference>
<dbReference type="InterPro" id="IPR013083">
    <property type="entry name" value="Znf_RING/FYVE/PHD"/>
</dbReference>
<dbReference type="Gene3D" id="1.25.10.10">
    <property type="entry name" value="Leucine-rich Repeat Variant"/>
    <property type="match status" value="1"/>
</dbReference>
<dbReference type="GO" id="GO:0016567">
    <property type="term" value="P:protein ubiquitination"/>
    <property type="evidence" value="ECO:0007669"/>
    <property type="project" value="UniProtKB-UniRule"/>
</dbReference>
<dbReference type="InterPro" id="IPR045210">
    <property type="entry name" value="RING-Ubox_PUB"/>
</dbReference>
<evidence type="ECO:0000256" key="7">
    <source>
        <dbReference type="RuleBase" id="RU369093"/>
    </source>
</evidence>
<comment type="function">
    <text evidence="2 7">Functions as an E3 ubiquitin ligase.</text>
</comment>
<dbReference type="Pfam" id="PF25598">
    <property type="entry name" value="ARM_PUB"/>
    <property type="match status" value="1"/>
</dbReference>
<dbReference type="PANTHER" id="PTHR22849:SF163">
    <property type="entry name" value="U-BOX DOMAIN-CONTAINING PROTEIN"/>
    <property type="match status" value="1"/>
</dbReference>
<dbReference type="Proteomes" id="UP000594263">
    <property type="component" value="Unplaced"/>
</dbReference>
<evidence type="ECO:0000259" key="8">
    <source>
        <dbReference type="PROSITE" id="PS51698"/>
    </source>
</evidence>
<organism evidence="9 10">
    <name type="scientific">Kalanchoe fedtschenkoi</name>
    <name type="common">Lavender scallops</name>
    <name type="synonym">South American air plant</name>
    <dbReference type="NCBI Taxonomy" id="63787"/>
    <lineage>
        <taxon>Eukaryota</taxon>
        <taxon>Viridiplantae</taxon>
        <taxon>Streptophyta</taxon>
        <taxon>Embryophyta</taxon>
        <taxon>Tracheophyta</taxon>
        <taxon>Spermatophyta</taxon>
        <taxon>Magnoliopsida</taxon>
        <taxon>eudicotyledons</taxon>
        <taxon>Gunneridae</taxon>
        <taxon>Pentapetalae</taxon>
        <taxon>Saxifragales</taxon>
        <taxon>Crassulaceae</taxon>
        <taxon>Kalanchoe</taxon>
    </lineage>
</organism>
<dbReference type="SUPFAM" id="SSF57850">
    <property type="entry name" value="RING/U-box"/>
    <property type="match status" value="1"/>
</dbReference>
<evidence type="ECO:0000313" key="10">
    <source>
        <dbReference type="Proteomes" id="UP000594263"/>
    </source>
</evidence>
<dbReference type="EC" id="2.3.2.27" evidence="7"/>
<dbReference type="FunFam" id="3.30.40.10:FF:000502">
    <property type="entry name" value="RING-type E3 ubiquitin transferase"/>
    <property type="match status" value="1"/>
</dbReference>
<evidence type="ECO:0000256" key="6">
    <source>
        <dbReference type="ARBA" id="ARBA00022786"/>
    </source>
</evidence>
<evidence type="ECO:0000313" key="9">
    <source>
        <dbReference type="EnsemblPlants" id="Kaladp0026s0149.1.v1.1.CDS.1"/>
    </source>
</evidence>
<keyword evidence="6 7" id="KW-0833">Ubl conjugation pathway</keyword>
<keyword evidence="5" id="KW-0677">Repeat</keyword>
<dbReference type="Pfam" id="PF04564">
    <property type="entry name" value="U-box"/>
    <property type="match status" value="1"/>
</dbReference>
<keyword evidence="10" id="KW-1185">Reference proteome</keyword>
<dbReference type="AlphaFoldDB" id="A0A7N0ZSQ7"/>
<proteinExistence type="predicted"/>
<dbReference type="SUPFAM" id="SSF48371">
    <property type="entry name" value="ARM repeat"/>
    <property type="match status" value="1"/>
</dbReference>
<dbReference type="InterPro" id="IPR003613">
    <property type="entry name" value="Ubox_domain"/>
</dbReference>
<dbReference type="SMART" id="SM00504">
    <property type="entry name" value="Ubox"/>
    <property type="match status" value="1"/>
</dbReference>
<evidence type="ECO:0000256" key="2">
    <source>
        <dbReference type="ARBA" id="ARBA00003861"/>
    </source>
</evidence>
<dbReference type="InterPro" id="IPR011989">
    <property type="entry name" value="ARM-like"/>
</dbReference>
<evidence type="ECO:0000256" key="4">
    <source>
        <dbReference type="ARBA" id="ARBA00022679"/>
    </source>
</evidence>
<dbReference type="EnsemblPlants" id="Kaladp0026s0149.1.v1.1">
    <property type="protein sequence ID" value="Kaladp0026s0149.1.v1.1.CDS.1"/>
    <property type="gene ID" value="Kaladp0026s0149.v1.1"/>
</dbReference>
<dbReference type="InterPro" id="IPR058678">
    <property type="entry name" value="ARM_PUB"/>
</dbReference>
<keyword evidence="4 7" id="KW-0808">Transferase</keyword>
<sequence>MLEKVRRRAASSIGDDLCIAIPSLFRCPISLDVMKSPVSLSTGVTYDRSSIQKWLDGGHNTCPATMQVLSSKDFVPNHTLQRLIQIWSESSNVLLSSSVPSKDQARELIVDIRRDSSAATTAEKLDKVAKFGAESDDNRRYLIRLDGFAALVIDLICNNADRDLAELALKIAGLIFSAEDSEASKLKDCVPSLLRFFDSSSSSDAKIAAAQILEIIANDSESKTQISVNESLLTQLLTLVDKATDSSLLEAVLSCLVSLSMAKLVRLRLVRLGLVPKLAKLLTSPHSSVISVERMLKLLETVSSCKEGRTEICEHPSCLPSILSKTMKVSQAATEHAVTILWSVCYLFRDKNAQEAVAMNNGLTKILLVMQSNCRAGVRQMAGDLLKIFRVNSKSCLWSYDTKTSHIMPF</sequence>
<dbReference type="GO" id="GO:0061630">
    <property type="term" value="F:ubiquitin protein ligase activity"/>
    <property type="evidence" value="ECO:0007669"/>
    <property type="project" value="UniProtKB-UniRule"/>
</dbReference>
<dbReference type="PANTHER" id="PTHR22849">
    <property type="entry name" value="WDSAM1 PROTEIN"/>
    <property type="match status" value="1"/>
</dbReference>
<dbReference type="Gene3D" id="3.30.40.10">
    <property type="entry name" value="Zinc/RING finger domain, C3HC4 (zinc finger)"/>
    <property type="match status" value="1"/>
</dbReference>
<feature type="domain" description="U-box" evidence="8">
    <location>
        <begin position="20"/>
        <end position="94"/>
    </location>
</feature>
<evidence type="ECO:0000256" key="1">
    <source>
        <dbReference type="ARBA" id="ARBA00000900"/>
    </source>
</evidence>